<reference evidence="3" key="1">
    <citation type="submission" date="2016-10" db="EMBL/GenBank/DDBJ databases">
        <authorList>
            <person name="Varghese N."/>
            <person name="Submissions S."/>
        </authorList>
    </citation>
    <scope>NUCLEOTIDE SEQUENCE [LARGE SCALE GENOMIC DNA]</scope>
    <source>
        <strain evidence="3">CGMCC 1.10121</strain>
    </source>
</reference>
<accession>A0A1H8S4K0</accession>
<evidence type="ECO:0000313" key="3">
    <source>
        <dbReference type="Proteomes" id="UP000199126"/>
    </source>
</evidence>
<dbReference type="EMBL" id="FODV01000004">
    <property type="protein sequence ID" value="SEO73093.1"/>
    <property type="molecule type" value="Genomic_DNA"/>
</dbReference>
<keyword evidence="3" id="KW-1185">Reference proteome</keyword>
<feature type="compositionally biased region" description="Basic and acidic residues" evidence="1">
    <location>
        <begin position="1"/>
        <end position="12"/>
    </location>
</feature>
<dbReference type="AlphaFoldDB" id="A0A1H8S4K0"/>
<organism evidence="2 3">
    <name type="scientific">Halogranum amylolyticum</name>
    <dbReference type="NCBI Taxonomy" id="660520"/>
    <lineage>
        <taxon>Archaea</taxon>
        <taxon>Methanobacteriati</taxon>
        <taxon>Methanobacteriota</taxon>
        <taxon>Stenosarchaea group</taxon>
        <taxon>Halobacteria</taxon>
        <taxon>Halobacteriales</taxon>
        <taxon>Haloferacaceae</taxon>
    </lineage>
</organism>
<evidence type="ECO:0008006" key="4">
    <source>
        <dbReference type="Google" id="ProtNLM"/>
    </source>
</evidence>
<name>A0A1H8S4K0_9EURY</name>
<dbReference type="RefSeq" id="WP_089823786.1">
    <property type="nucleotide sequence ID" value="NZ_FODV01000004.1"/>
</dbReference>
<dbReference type="Gene3D" id="2.30.110.10">
    <property type="entry name" value="Electron Transport, Fmn-binding Protein, Chain A"/>
    <property type="match status" value="1"/>
</dbReference>
<dbReference type="InterPro" id="IPR024747">
    <property type="entry name" value="Pyridox_Oxase-rel"/>
</dbReference>
<gene>
    <name evidence="2" type="ORF">SAMN04487948_104420</name>
</gene>
<proteinExistence type="predicted"/>
<dbReference type="SUPFAM" id="SSF50475">
    <property type="entry name" value="FMN-binding split barrel"/>
    <property type="match status" value="1"/>
</dbReference>
<dbReference type="Pfam" id="PF12900">
    <property type="entry name" value="Pyridox_ox_2"/>
    <property type="match status" value="1"/>
</dbReference>
<protein>
    <recommendedName>
        <fullName evidence="4">Pyridoxamine 5'-phosphate oxidase</fullName>
    </recommendedName>
</protein>
<dbReference type="OrthoDB" id="953at2157"/>
<dbReference type="InterPro" id="IPR012349">
    <property type="entry name" value="Split_barrel_FMN-bd"/>
</dbReference>
<evidence type="ECO:0000256" key="1">
    <source>
        <dbReference type="SAM" id="MobiDB-lite"/>
    </source>
</evidence>
<dbReference type="Proteomes" id="UP000199126">
    <property type="component" value="Unassembled WGS sequence"/>
</dbReference>
<sequence length="152" mass="16938">MEDVRSVRMSTEERDDFLGSGGTGVISFDSSDDGPPYTRPISYGYDADSENFYFRLAIGPEDAGKRDLIEEDGEVSFVTYDETDRGWRSVVATGSLEEITKSALDPDVAEAMQRVKIPFVDVYDSHPLTLEFRFFRLTPDEVTGQQQAGTGE</sequence>
<feature type="region of interest" description="Disordered" evidence="1">
    <location>
        <begin position="1"/>
        <end position="41"/>
    </location>
</feature>
<evidence type="ECO:0000313" key="2">
    <source>
        <dbReference type="EMBL" id="SEO73093.1"/>
    </source>
</evidence>